<dbReference type="AlphaFoldDB" id="A0A7J7UA43"/>
<evidence type="ECO:0000313" key="2">
    <source>
        <dbReference type="EMBL" id="KAF6309695.1"/>
    </source>
</evidence>
<protein>
    <submittedName>
        <fullName evidence="2">Uncharacterized protein</fullName>
    </submittedName>
</protein>
<name>A0A7J7UA43_PIPKU</name>
<keyword evidence="1" id="KW-1133">Transmembrane helix</keyword>
<keyword evidence="1" id="KW-0812">Transmembrane</keyword>
<gene>
    <name evidence="2" type="ORF">mPipKuh1_009145</name>
</gene>
<proteinExistence type="predicted"/>
<accession>A0A7J7UA43</accession>
<comment type="caution">
    <text evidence="2">The sequence shown here is derived from an EMBL/GenBank/DDBJ whole genome shotgun (WGS) entry which is preliminary data.</text>
</comment>
<keyword evidence="3" id="KW-1185">Reference proteome</keyword>
<organism evidence="2 3">
    <name type="scientific">Pipistrellus kuhlii</name>
    <name type="common">Kuhl's pipistrelle</name>
    <dbReference type="NCBI Taxonomy" id="59472"/>
    <lineage>
        <taxon>Eukaryota</taxon>
        <taxon>Metazoa</taxon>
        <taxon>Chordata</taxon>
        <taxon>Craniata</taxon>
        <taxon>Vertebrata</taxon>
        <taxon>Euteleostomi</taxon>
        <taxon>Mammalia</taxon>
        <taxon>Eutheria</taxon>
        <taxon>Laurasiatheria</taxon>
        <taxon>Chiroptera</taxon>
        <taxon>Yangochiroptera</taxon>
        <taxon>Vespertilionidae</taxon>
        <taxon>Pipistrellus</taxon>
    </lineage>
</organism>
<evidence type="ECO:0000256" key="1">
    <source>
        <dbReference type="SAM" id="Phobius"/>
    </source>
</evidence>
<reference evidence="2 3" key="1">
    <citation type="journal article" date="2020" name="Nature">
        <title>Six reference-quality genomes reveal evolution of bat adaptations.</title>
        <authorList>
            <person name="Jebb D."/>
            <person name="Huang Z."/>
            <person name="Pippel M."/>
            <person name="Hughes G.M."/>
            <person name="Lavrichenko K."/>
            <person name="Devanna P."/>
            <person name="Winkler S."/>
            <person name="Jermiin L.S."/>
            <person name="Skirmuntt E.C."/>
            <person name="Katzourakis A."/>
            <person name="Burkitt-Gray L."/>
            <person name="Ray D.A."/>
            <person name="Sullivan K.A.M."/>
            <person name="Roscito J.G."/>
            <person name="Kirilenko B.M."/>
            <person name="Davalos L.M."/>
            <person name="Corthals A.P."/>
            <person name="Power M.L."/>
            <person name="Jones G."/>
            <person name="Ransome R.D."/>
            <person name="Dechmann D.K.N."/>
            <person name="Locatelli A.G."/>
            <person name="Puechmaille S.J."/>
            <person name="Fedrigo O."/>
            <person name="Jarvis E.D."/>
            <person name="Hiller M."/>
            <person name="Vernes S.C."/>
            <person name="Myers E.W."/>
            <person name="Teeling E.C."/>
        </authorList>
    </citation>
    <scope>NUCLEOTIDE SEQUENCE [LARGE SCALE GENOMIC DNA]</scope>
    <source>
        <strain evidence="2">MPipKuh1</strain>
        <tissue evidence="2">Flight muscle</tissue>
    </source>
</reference>
<evidence type="ECO:0000313" key="3">
    <source>
        <dbReference type="Proteomes" id="UP000558488"/>
    </source>
</evidence>
<sequence>MLLFFLVYWLIFLNYSHFNIQSIYEFLIVMIICNYLFFLTLFLLQISTILLKNIYFADFKLINCASLCVSVFQLSFGTVIISLCELMPLEVCHVPEVVSTTCCNLFSYTCWALIPPMDVTHSLAPALDYDSGLLPPHGDQPDLLMIIKFGEIKECN</sequence>
<keyword evidence="1" id="KW-0472">Membrane</keyword>
<dbReference type="EMBL" id="JACAGB010000021">
    <property type="protein sequence ID" value="KAF6309695.1"/>
    <property type="molecule type" value="Genomic_DNA"/>
</dbReference>
<dbReference type="Proteomes" id="UP000558488">
    <property type="component" value="Unassembled WGS sequence"/>
</dbReference>
<feature type="transmembrane region" description="Helical" evidence="1">
    <location>
        <begin position="28"/>
        <end position="50"/>
    </location>
</feature>
<feature type="transmembrane region" description="Helical" evidence="1">
    <location>
        <begin position="62"/>
        <end position="83"/>
    </location>
</feature>